<name>A0A381N203_9ZZZZ</name>
<dbReference type="Pfam" id="PF16392">
    <property type="entry name" value="DUF5001"/>
    <property type="match status" value="1"/>
</dbReference>
<dbReference type="Gene3D" id="3.20.20.140">
    <property type="entry name" value="Metal-dependent hydrolases"/>
    <property type="match status" value="1"/>
</dbReference>
<organism evidence="2">
    <name type="scientific">marine metagenome</name>
    <dbReference type="NCBI Taxonomy" id="408172"/>
    <lineage>
        <taxon>unclassified sequences</taxon>
        <taxon>metagenomes</taxon>
        <taxon>ecological metagenomes</taxon>
    </lineage>
</organism>
<proteinExistence type="predicted"/>
<dbReference type="GO" id="GO:0004534">
    <property type="term" value="F:5'-3' RNA exonuclease activity"/>
    <property type="evidence" value="ECO:0007669"/>
    <property type="project" value="TreeGrafter"/>
</dbReference>
<dbReference type="InterPro" id="IPR052018">
    <property type="entry name" value="PHP_domain"/>
</dbReference>
<dbReference type="InterPro" id="IPR032165">
    <property type="entry name" value="DUF5001"/>
</dbReference>
<dbReference type="PANTHER" id="PTHR42924:SF3">
    <property type="entry name" value="POLYMERASE_HISTIDINOL PHOSPHATASE N-TERMINAL DOMAIN-CONTAINING PROTEIN"/>
    <property type="match status" value="1"/>
</dbReference>
<dbReference type="AlphaFoldDB" id="A0A381N203"/>
<evidence type="ECO:0000313" key="2">
    <source>
        <dbReference type="EMBL" id="SUZ48535.1"/>
    </source>
</evidence>
<dbReference type="InterPro" id="IPR003141">
    <property type="entry name" value="Pol/His_phosphatase_N"/>
</dbReference>
<evidence type="ECO:0000259" key="1">
    <source>
        <dbReference type="SMART" id="SM00481"/>
    </source>
</evidence>
<dbReference type="PANTHER" id="PTHR42924">
    <property type="entry name" value="EXONUCLEASE"/>
    <property type="match status" value="1"/>
</dbReference>
<dbReference type="InterPro" id="IPR016195">
    <property type="entry name" value="Pol/histidinol_Pase-like"/>
</dbReference>
<accession>A0A381N203</accession>
<feature type="domain" description="Polymerase/histidinol phosphatase N-terminal" evidence="1">
    <location>
        <begin position="49"/>
        <end position="127"/>
    </location>
</feature>
<gene>
    <name evidence="2" type="ORF">METZ01_LOCUS1389</name>
</gene>
<dbReference type="CDD" id="cd12112">
    <property type="entry name" value="PHP_HisPPase_Chlorobi_like"/>
    <property type="match status" value="1"/>
</dbReference>
<reference evidence="2" key="1">
    <citation type="submission" date="2018-05" db="EMBL/GenBank/DDBJ databases">
        <authorList>
            <person name="Lanie J.A."/>
            <person name="Ng W.-L."/>
            <person name="Kazmierczak K.M."/>
            <person name="Andrzejewski T.M."/>
            <person name="Davidsen T.M."/>
            <person name="Wayne K.J."/>
            <person name="Tettelin H."/>
            <person name="Glass J.I."/>
            <person name="Rusch D."/>
            <person name="Podicherti R."/>
            <person name="Tsui H.-C.T."/>
            <person name="Winkler M.E."/>
        </authorList>
    </citation>
    <scope>NUCLEOTIDE SEQUENCE</scope>
</reference>
<dbReference type="SUPFAM" id="SSF89550">
    <property type="entry name" value="PHP domain-like"/>
    <property type="match status" value="1"/>
</dbReference>
<sequence>MKNSILLLITLCFSLTIYAHGSAGSISKDETNDRPITFPDTQKHKTLVTDLHTHSVFSDGHVWPNIRVGEALRDGVDVLAITEHLEYQPHRLDIPHADRNRSFIEAKAAAGKEDILVINGSEITRNMPPGHINAVFIKNANKLINADPSKEDEMQAELSKRLDEIKGRDRKTMEFYALAGMWPAEEAIQEANDQGAFLFWNHPMWGSQKSDGIAELTPMHKKLIAQDLLHGIEVVNGNSYSEEAFQIAIDNNLAIIGTSDVHNLIDWDYKPHAGGHRPVTLVFANSKSESSVKDALEQRRTVVWFKNTLLGLKRNLNPLLEASLSIESASYNSRNQIAGLIIKNNSDVRFLLKNKSEYTFTNNDDLVVVPAQGSKYLEVKTVKRLNMLQLDFIVINALSAPKEHAKISLATRIKN</sequence>
<protein>
    <recommendedName>
        <fullName evidence="1">Polymerase/histidinol phosphatase N-terminal domain-containing protein</fullName>
    </recommendedName>
</protein>
<dbReference type="SMART" id="SM00481">
    <property type="entry name" value="POLIIIAc"/>
    <property type="match status" value="1"/>
</dbReference>
<dbReference type="EMBL" id="UINC01000073">
    <property type="protein sequence ID" value="SUZ48535.1"/>
    <property type="molecule type" value="Genomic_DNA"/>
</dbReference>
<dbReference type="GO" id="GO:0035312">
    <property type="term" value="F:5'-3' DNA exonuclease activity"/>
    <property type="evidence" value="ECO:0007669"/>
    <property type="project" value="TreeGrafter"/>
</dbReference>